<dbReference type="RefSeq" id="XP_044716857.1">
    <property type="nucleotide sequence ID" value="XM_044868276.1"/>
</dbReference>
<evidence type="ECO:0000313" key="3">
    <source>
        <dbReference type="Proteomes" id="UP000824596"/>
    </source>
</evidence>
<reference evidence="2" key="1">
    <citation type="submission" date="2021-09" db="EMBL/GenBank/DDBJ databases">
        <title>A high-quality genome of the endoparasitic fungus Hirsutella rhossiliensis with a comparison of Hirsutella genomes reveals transposable elements contributing to genome size variation.</title>
        <authorList>
            <person name="Lin R."/>
            <person name="Jiao Y."/>
            <person name="Sun X."/>
            <person name="Ling J."/>
            <person name="Xie B."/>
            <person name="Cheng X."/>
        </authorList>
    </citation>
    <scope>NUCLEOTIDE SEQUENCE</scope>
    <source>
        <strain evidence="2">HR02</strain>
    </source>
</reference>
<dbReference type="OrthoDB" id="5584477at2759"/>
<feature type="compositionally biased region" description="Polar residues" evidence="1">
    <location>
        <begin position="79"/>
        <end position="95"/>
    </location>
</feature>
<evidence type="ECO:0000313" key="2">
    <source>
        <dbReference type="EMBL" id="KAH0959344.1"/>
    </source>
</evidence>
<feature type="region of interest" description="Disordered" evidence="1">
    <location>
        <begin position="77"/>
        <end position="96"/>
    </location>
</feature>
<accession>A0A9P8SET0</accession>
<sequence>MGAEAALIIRSAISSRDVASELALVFGRVRKGDFNYSNYRPLVRLIIQKASGSEIWTAVLDLIATLTRVTPPGSIPATFDSTPITHSSASQQGTEQTREVVERKVFEEIRFCTYRDVEGFFEKYFEGKNWTRRALGVYEVTKDRHVDGAWTDVPEPPVQAKVLDWWFRFQDDFLSEERRRYYSTTNPKDLVGAEAQ</sequence>
<gene>
    <name evidence="2" type="ORF">HRG_09805</name>
</gene>
<dbReference type="Proteomes" id="UP000824596">
    <property type="component" value="Unassembled WGS sequence"/>
</dbReference>
<organism evidence="2 3">
    <name type="scientific">Hirsutella rhossiliensis</name>
    <dbReference type="NCBI Taxonomy" id="111463"/>
    <lineage>
        <taxon>Eukaryota</taxon>
        <taxon>Fungi</taxon>
        <taxon>Dikarya</taxon>
        <taxon>Ascomycota</taxon>
        <taxon>Pezizomycotina</taxon>
        <taxon>Sordariomycetes</taxon>
        <taxon>Hypocreomycetidae</taxon>
        <taxon>Hypocreales</taxon>
        <taxon>Ophiocordycipitaceae</taxon>
        <taxon>Hirsutella</taxon>
    </lineage>
</organism>
<name>A0A9P8SET0_9HYPO</name>
<dbReference type="EMBL" id="JAIZPD010000013">
    <property type="protein sequence ID" value="KAH0959344.1"/>
    <property type="molecule type" value="Genomic_DNA"/>
</dbReference>
<keyword evidence="3" id="KW-1185">Reference proteome</keyword>
<dbReference type="PANTHER" id="PTHR38248:SF2">
    <property type="entry name" value="FUNK1 11"/>
    <property type="match status" value="1"/>
</dbReference>
<dbReference type="PANTHER" id="PTHR38248">
    <property type="entry name" value="FUNK1 6"/>
    <property type="match status" value="1"/>
</dbReference>
<comment type="caution">
    <text evidence="2">The sequence shown here is derived from an EMBL/GenBank/DDBJ whole genome shotgun (WGS) entry which is preliminary data.</text>
</comment>
<evidence type="ECO:0000256" key="1">
    <source>
        <dbReference type="SAM" id="MobiDB-lite"/>
    </source>
</evidence>
<dbReference type="AlphaFoldDB" id="A0A9P8SET0"/>
<dbReference type="GeneID" id="68358934"/>
<protein>
    <submittedName>
        <fullName evidence="2">Uncharacterized protein</fullName>
    </submittedName>
</protein>
<proteinExistence type="predicted"/>